<sequence length="152" mass="15893">MEGISETPDGLVVVTGDERSLTYSPRRIVLDDGTVVAHESQGGEMSSVWAADLGGPVFVEVAYLGDGPVGGELVMTVSHIGVDETLRFVALGDLWAADLPAQVSPSWPVAVDLALGLLDGDVRLVGTTTDHGPLTKADVEDLHQRLLGVIHG</sequence>
<comment type="caution">
    <text evidence="1">The sequence shown here is derived from an EMBL/GenBank/DDBJ whole genome shotgun (WGS) entry which is preliminary data.</text>
</comment>
<proteinExistence type="predicted"/>
<dbReference type="Proteomes" id="UP000265581">
    <property type="component" value="Unassembled WGS sequence"/>
</dbReference>
<organism evidence="1 2">
    <name type="scientific">Aeromicrobium endophyticum</name>
    <dbReference type="NCBI Taxonomy" id="2292704"/>
    <lineage>
        <taxon>Bacteria</taxon>
        <taxon>Bacillati</taxon>
        <taxon>Actinomycetota</taxon>
        <taxon>Actinomycetes</taxon>
        <taxon>Propionibacteriales</taxon>
        <taxon>Nocardioidaceae</taxon>
        <taxon>Aeromicrobium</taxon>
    </lineage>
</organism>
<reference evidence="1 2" key="1">
    <citation type="submission" date="2018-08" db="EMBL/GenBank/DDBJ databases">
        <title>Aeromicrobium sp. M2KJ-4, whole genome shotgun sequence.</title>
        <authorList>
            <person name="Tuo L."/>
        </authorList>
    </citation>
    <scope>NUCLEOTIDE SEQUENCE [LARGE SCALE GENOMIC DNA]</scope>
    <source>
        <strain evidence="1 2">M2KJ-4</strain>
    </source>
</reference>
<name>A0A371P501_9ACTN</name>
<dbReference type="RefSeq" id="WP_119705225.1">
    <property type="nucleotide sequence ID" value="NZ_JBHSOI010000002.1"/>
</dbReference>
<gene>
    <name evidence="1" type="ORF">DX116_16120</name>
</gene>
<dbReference type="AlphaFoldDB" id="A0A371P501"/>
<keyword evidence="2" id="KW-1185">Reference proteome</keyword>
<evidence type="ECO:0000313" key="1">
    <source>
        <dbReference type="EMBL" id="REK70638.1"/>
    </source>
</evidence>
<protein>
    <submittedName>
        <fullName evidence="1">Uncharacterized protein</fullName>
    </submittedName>
</protein>
<evidence type="ECO:0000313" key="2">
    <source>
        <dbReference type="Proteomes" id="UP000265581"/>
    </source>
</evidence>
<accession>A0A371P501</accession>
<dbReference type="OrthoDB" id="3745953at2"/>
<dbReference type="EMBL" id="QUBR01000002">
    <property type="protein sequence ID" value="REK70638.1"/>
    <property type="molecule type" value="Genomic_DNA"/>
</dbReference>